<dbReference type="PANTHER" id="PTHR32263">
    <property type="entry name" value="INACTIVE POLY [ADP-RIBOSE] POLYMERASE SRO4-RELATED"/>
    <property type="match status" value="1"/>
</dbReference>
<reference evidence="1 2" key="1">
    <citation type="submission" date="2024-02" db="EMBL/GenBank/DDBJ databases">
        <authorList>
            <person name="Vignale AGUSTIN F."/>
            <person name="Sosa J E."/>
            <person name="Modenutti C."/>
        </authorList>
    </citation>
    <scope>NUCLEOTIDE SEQUENCE [LARGE SCALE GENOMIC DNA]</scope>
</reference>
<sequence>MENVQNDEQVSITVDDGEIVMADSESDSTSTFGSEGFGAFTRNGMFKLEERDRHYNKIKERFLMGMGAFRKYTNVVAIHINKCSGNLIKRARSVMFQSFSDAVANKCGGDADLQKCLVWFFKG</sequence>
<proteinExistence type="predicted"/>
<evidence type="ECO:0000313" key="1">
    <source>
        <dbReference type="EMBL" id="CAK9182744.1"/>
    </source>
</evidence>
<dbReference type="Proteomes" id="UP001642360">
    <property type="component" value="Unassembled WGS sequence"/>
</dbReference>
<dbReference type="PANTHER" id="PTHR32263:SF14">
    <property type="entry name" value="INACTIVE POLY [ADP-RIBOSE] POLYMERASE SRO2-RELATED"/>
    <property type="match status" value="1"/>
</dbReference>
<dbReference type="EMBL" id="CAUOFW020008425">
    <property type="protein sequence ID" value="CAK9182744.1"/>
    <property type="molecule type" value="Genomic_DNA"/>
</dbReference>
<accession>A0ABC8UP39</accession>
<name>A0ABC8UP39_9AQUA</name>
<organism evidence="1 2">
    <name type="scientific">Ilex paraguariensis</name>
    <name type="common">yerba mate</name>
    <dbReference type="NCBI Taxonomy" id="185542"/>
    <lineage>
        <taxon>Eukaryota</taxon>
        <taxon>Viridiplantae</taxon>
        <taxon>Streptophyta</taxon>
        <taxon>Embryophyta</taxon>
        <taxon>Tracheophyta</taxon>
        <taxon>Spermatophyta</taxon>
        <taxon>Magnoliopsida</taxon>
        <taxon>eudicotyledons</taxon>
        <taxon>Gunneridae</taxon>
        <taxon>Pentapetalae</taxon>
        <taxon>asterids</taxon>
        <taxon>campanulids</taxon>
        <taxon>Aquifoliales</taxon>
        <taxon>Aquifoliaceae</taxon>
        <taxon>Ilex</taxon>
    </lineage>
</organism>
<protein>
    <submittedName>
        <fullName evidence="1">Uncharacterized protein</fullName>
    </submittedName>
</protein>
<gene>
    <name evidence="1" type="ORF">ILEXP_LOCUS52965</name>
</gene>
<evidence type="ECO:0000313" key="2">
    <source>
        <dbReference type="Proteomes" id="UP001642360"/>
    </source>
</evidence>
<dbReference type="InterPro" id="IPR044964">
    <property type="entry name" value="RCD1/SRO1-5"/>
</dbReference>
<dbReference type="AlphaFoldDB" id="A0ABC8UP39"/>
<comment type="caution">
    <text evidence="1">The sequence shown here is derived from an EMBL/GenBank/DDBJ whole genome shotgun (WGS) entry which is preliminary data.</text>
</comment>
<keyword evidence="2" id="KW-1185">Reference proteome</keyword>